<reference evidence="1" key="1">
    <citation type="journal article" date="2024" name="Syst. Appl. Microbiol.">
        <title>First single-strain enrichments of Electrothrix cable bacteria, description of E. aestuarii sp. nov. and E. rattekaaiensis sp. nov., and proposal of a cable bacteria taxonomy following the rules of the SeqCode.</title>
        <authorList>
            <person name="Plum-Jensen L.E."/>
            <person name="Schramm A."/>
            <person name="Marshall I.P.G."/>
        </authorList>
    </citation>
    <scope>NUCLEOTIDE SEQUENCE</scope>
    <source>
        <strain evidence="1">Rat1</strain>
    </source>
</reference>
<dbReference type="EMBL" id="CP159373">
    <property type="protein sequence ID" value="XCN75378.1"/>
    <property type="molecule type" value="Genomic_DNA"/>
</dbReference>
<proteinExistence type="predicted"/>
<sequence length="23" mass="2945">MFDVSWEEQKIHVLKIEHRRNIH</sequence>
<gene>
    <name evidence="1" type="ORF">Q3M24_00015</name>
</gene>
<evidence type="ECO:0000313" key="1">
    <source>
        <dbReference type="EMBL" id="XCN75378.1"/>
    </source>
</evidence>
<reference evidence="1" key="2">
    <citation type="submission" date="2024-06" db="EMBL/GenBank/DDBJ databases">
        <authorList>
            <person name="Plum-Jensen L.E."/>
            <person name="Schramm A."/>
            <person name="Marshall I.P.G."/>
        </authorList>
    </citation>
    <scope>NUCLEOTIDE SEQUENCE</scope>
    <source>
        <strain evidence="1">Rat1</strain>
    </source>
</reference>
<organism evidence="1">
    <name type="scientific">Candidatus Electrothrix aestuarii</name>
    <dbReference type="NCBI Taxonomy" id="3062594"/>
    <lineage>
        <taxon>Bacteria</taxon>
        <taxon>Pseudomonadati</taxon>
        <taxon>Thermodesulfobacteriota</taxon>
        <taxon>Desulfobulbia</taxon>
        <taxon>Desulfobulbales</taxon>
        <taxon>Desulfobulbaceae</taxon>
        <taxon>Candidatus Electrothrix</taxon>
    </lineage>
</organism>
<name>A0AAU8M1S5_9BACT</name>
<dbReference type="AlphaFoldDB" id="A0AAU8M1S5"/>
<accession>A0AAU8M1S5</accession>
<protein>
    <submittedName>
        <fullName evidence="1">Uncharacterized protein</fullName>
    </submittedName>
</protein>
<dbReference type="KEGG" id="eaj:Q3M24_00015"/>